<evidence type="ECO:0000256" key="2">
    <source>
        <dbReference type="ARBA" id="ARBA00022801"/>
    </source>
</evidence>
<dbReference type="GO" id="GO:0043138">
    <property type="term" value="F:3'-5' DNA helicase activity"/>
    <property type="evidence" value="ECO:0007669"/>
    <property type="project" value="TreeGrafter"/>
</dbReference>
<dbReference type="GO" id="GO:0016787">
    <property type="term" value="F:hydrolase activity"/>
    <property type="evidence" value="ECO:0007669"/>
    <property type="project" value="UniProtKB-UniRule"/>
</dbReference>
<dbReference type="SUPFAM" id="SSF52540">
    <property type="entry name" value="P-loop containing nucleoside triphosphate hydrolases"/>
    <property type="match status" value="1"/>
</dbReference>
<protein>
    <submittedName>
        <fullName evidence="7">AAA family ATPase</fullName>
    </submittedName>
</protein>
<reference evidence="7 8" key="1">
    <citation type="submission" date="2019-11" db="EMBL/GenBank/DDBJ databases">
        <title>FDA dAtabase for Regulatory Grade micrObial Sequences (FDA-ARGOS): Supporting development and validation of Infectious Disease Dx tests.</title>
        <authorList>
            <person name="Stonesifer R."/>
            <person name="Tallon L."/>
            <person name="Sadzewicz L."/>
            <person name="Vavikolanu K."/>
            <person name="Mehta A."/>
            <person name="Aluvathingal J."/>
            <person name="Nadendla S."/>
            <person name="Myers T."/>
            <person name="Yan Y."/>
            <person name="Sichtig H."/>
        </authorList>
    </citation>
    <scope>NUCLEOTIDE SEQUENCE [LARGE SCALE GENOMIC DNA]</scope>
    <source>
        <strain evidence="7 8">FDAARGOS_732</strain>
    </source>
</reference>
<dbReference type="GO" id="GO:0005524">
    <property type="term" value="F:ATP binding"/>
    <property type="evidence" value="ECO:0007669"/>
    <property type="project" value="UniProtKB-UniRule"/>
</dbReference>
<dbReference type="AlphaFoldDB" id="A0A857A8G1"/>
<dbReference type="InterPro" id="IPR000212">
    <property type="entry name" value="DNA_helicase_UvrD/REP"/>
</dbReference>
<evidence type="ECO:0000256" key="4">
    <source>
        <dbReference type="ARBA" id="ARBA00022840"/>
    </source>
</evidence>
<dbReference type="GO" id="GO:0000725">
    <property type="term" value="P:recombinational repair"/>
    <property type="evidence" value="ECO:0007669"/>
    <property type="project" value="TreeGrafter"/>
</dbReference>
<accession>A0A857A8G1</accession>
<dbReference type="InterPro" id="IPR014016">
    <property type="entry name" value="UvrD-like_ATP-bd"/>
</dbReference>
<feature type="domain" description="UvrD-like helicase ATP-binding" evidence="6">
    <location>
        <begin position="184"/>
        <end position="594"/>
    </location>
</feature>
<dbReference type="PANTHER" id="PTHR11070:SF45">
    <property type="entry name" value="DNA 3'-5' HELICASE"/>
    <property type="match status" value="1"/>
</dbReference>
<dbReference type="RefSeq" id="WP_003796203.1">
    <property type="nucleotide sequence ID" value="NZ_CP046315.1"/>
</dbReference>
<evidence type="ECO:0000256" key="3">
    <source>
        <dbReference type="ARBA" id="ARBA00022806"/>
    </source>
</evidence>
<proteinExistence type="predicted"/>
<dbReference type="Proteomes" id="UP000424490">
    <property type="component" value="Chromosome"/>
</dbReference>
<organism evidence="7 8">
    <name type="scientific">Schaalia odontolytica</name>
    <dbReference type="NCBI Taxonomy" id="1660"/>
    <lineage>
        <taxon>Bacteria</taxon>
        <taxon>Bacillati</taxon>
        <taxon>Actinomycetota</taxon>
        <taxon>Actinomycetes</taxon>
        <taxon>Actinomycetales</taxon>
        <taxon>Actinomycetaceae</taxon>
        <taxon>Schaalia</taxon>
    </lineage>
</organism>
<sequence length="758" mass="82527">MATSTHRESSTDLPLPEQEFVDSAYERLDALRASYRDRQGRVHSTHGVGNAQGWTEREALSAHLGEMAARLEGVEERLVFGRLDMADRSTRHVGRLSLSHEDGTPLLVDWRAPAARPFYQATSAEPDGVVRRRHISTRDRRVTGLEDELLDASSASGLELQGEGALMHALSEARDGRMGDIVATIQSEQDRIIRASDKGLLVVQGGPGTGKTAVALHRIAYLLYAHRERLERSGVLLVGPSRLFLRYIEQVLPSLGETGVVSVTLGDLVPGVNARGSDDEAVAHIKGLPAWAKIVKEAVRALAKLPDGDQVLRVWNRSVTLTRADVETARRRAKRSGRAHNVARESFARELMDVLALRLAREAGDADSEGGVDPEVKRSWLIEIRDSVDCRRAINTAWMPTSAQTLLRRLYARPEVLAAANRKAGSPLRPDELAALVRPRSAPWTVSDVPILDECEELLGPMPSSSTTSREADEGAIERAREAIEAQNLGGGIVTAQMLAEQVAGQDTWTPLSETAAKDRTWAYGHIVVDEAQELSPMAWRALLRRCPSRSFTVVGDLDQRRGSKRPPTWEKALGPAARALAAEYALTVSYRTPATLTTLAEGVVARAGVPVLYPMTAVRDVEDCYRVTHVDAPKDAPASSSKENSPLWRAVAQAQGESEERLDREAGTSRGRIALIVGKERARAWGADVDGETALSERVCLLSAMASKGLEFDSVILVEPAEILGDGVGDLFVALTRATHDVHVVHCAPLPAGMEEW</sequence>
<evidence type="ECO:0000313" key="8">
    <source>
        <dbReference type="Proteomes" id="UP000424490"/>
    </source>
</evidence>
<dbReference type="GO" id="GO:0005829">
    <property type="term" value="C:cytosol"/>
    <property type="evidence" value="ECO:0007669"/>
    <property type="project" value="TreeGrafter"/>
</dbReference>
<keyword evidence="4 5" id="KW-0067">ATP-binding</keyword>
<keyword evidence="1 5" id="KW-0547">Nucleotide-binding</keyword>
<dbReference type="Gene3D" id="3.40.50.300">
    <property type="entry name" value="P-loop containing nucleotide triphosphate hydrolases"/>
    <property type="match status" value="2"/>
</dbReference>
<evidence type="ECO:0000256" key="1">
    <source>
        <dbReference type="ARBA" id="ARBA00022741"/>
    </source>
</evidence>
<evidence type="ECO:0000256" key="5">
    <source>
        <dbReference type="PROSITE-ProRule" id="PRU00560"/>
    </source>
</evidence>
<dbReference type="EMBL" id="CP046315">
    <property type="protein sequence ID" value="QGS10796.1"/>
    <property type="molecule type" value="Genomic_DNA"/>
</dbReference>
<dbReference type="PROSITE" id="PS51198">
    <property type="entry name" value="UVRD_HELICASE_ATP_BIND"/>
    <property type="match status" value="1"/>
</dbReference>
<evidence type="ECO:0000313" key="7">
    <source>
        <dbReference type="EMBL" id="QGS10796.1"/>
    </source>
</evidence>
<dbReference type="InterPro" id="IPR027417">
    <property type="entry name" value="P-loop_NTPase"/>
</dbReference>
<dbReference type="PANTHER" id="PTHR11070">
    <property type="entry name" value="UVRD / RECB / PCRA DNA HELICASE FAMILY MEMBER"/>
    <property type="match status" value="1"/>
</dbReference>
<name>A0A857A8G1_9ACTO</name>
<evidence type="ECO:0000259" key="6">
    <source>
        <dbReference type="PROSITE" id="PS51198"/>
    </source>
</evidence>
<dbReference type="GO" id="GO:0003677">
    <property type="term" value="F:DNA binding"/>
    <property type="evidence" value="ECO:0007669"/>
    <property type="project" value="InterPro"/>
</dbReference>
<gene>
    <name evidence="7" type="ORF">FOC40_04830</name>
</gene>
<keyword evidence="2 5" id="KW-0378">Hydrolase</keyword>
<keyword evidence="3 5" id="KW-0347">Helicase</keyword>
<feature type="binding site" evidence="5">
    <location>
        <begin position="205"/>
        <end position="212"/>
    </location>
    <ligand>
        <name>ATP</name>
        <dbReference type="ChEBI" id="CHEBI:30616"/>
    </ligand>
</feature>